<sequence length="857" mass="93808">MRAGVDVVVIADHNTHSAIEPIRGEVERLRTELHPDYRDLVLFPAVEVTTDGGFHLLGIFDPTEPAETVNGVLHNVGYTGIRGSSSATARDSVFRACEVITGAHGLAIPAHADSARGVFGMDARSLRELIDESLIEAVELVGDSRTAEALGYGWAPVLGSDTHHLDGSNVPNGVTAKYPGSHFTWVKMERPDLSGLRLAFTDPNQSIIRSVESESDPNLVAHNRLISVSLVHADEEVELNLSPWLNSLIGGRGVGKSTMLEVMRLALHRFEELPGNLKTELAWFAPSAPTPSASRFWDATTAVEVTYAKGDRLFRLSWHGSSPGDVAIYRRENDAWQPDTGSVVDRFPVLIYSQKQIYETARDVQSLLSVIDAQPQIQFAEWEAERDLLNSRYAEALQRIAANEVLLATEARVLGELADTDARIGELRQFRDSGLADELQALLNADSARREAERHISALEERLAEAGIGVADALSKSTDAGHLTEAEMARASAASLVLDELLRLSELLLSTRIQAAQVNERAERISAVRAELTRPADGEASGGVDFEAEFTELSSRRVELQGLVHGIEAAKLARVELQASASAISVQAREHRGELTRRRKEYIASLDLAATSLRLDLFAVGDSSSLEADLRGITQIASSFDRFFSGEDGIRALLTSPPQHPAYAGELDKLKDLLKSLRRNGQSSPELEGAGVFVEGRMFPRLQSLDPASFDAAIDLWFPADMLRIRYRPEGESNFRALEQGSPGQKTATLLALILRMSTDPLILDQPEDDLDNELITDLVVTTLKTMKRKRQVVVVTHNANVVVNADSENVMVVRHGVVPVVAHQGSIQATNVREAVCTIMEGGEQAFKERYQRLVR</sequence>
<comment type="caution">
    <text evidence="1">The sequence shown here is derived from an EMBL/GenBank/DDBJ whole genome shotgun (WGS) entry which is preliminary data.</text>
</comment>
<accession>A0A4Q7MJ90</accession>
<dbReference type="SUPFAM" id="SSF52540">
    <property type="entry name" value="P-loop containing nucleoside triphosphate hydrolases"/>
    <property type="match status" value="1"/>
</dbReference>
<dbReference type="InterPro" id="IPR027417">
    <property type="entry name" value="P-loop_NTPase"/>
</dbReference>
<dbReference type="NCBIfam" id="NF045780">
    <property type="entry name" value="TrlF_fam_ATP"/>
    <property type="match status" value="1"/>
</dbReference>
<evidence type="ECO:0000313" key="2">
    <source>
        <dbReference type="Proteomes" id="UP000293289"/>
    </source>
</evidence>
<keyword evidence="2" id="KW-1185">Reference proteome</keyword>
<proteinExistence type="predicted"/>
<gene>
    <name evidence="1" type="ORF">EV187_0703</name>
</gene>
<dbReference type="Proteomes" id="UP000293289">
    <property type="component" value="Unassembled WGS sequence"/>
</dbReference>
<dbReference type="Gene3D" id="3.40.50.300">
    <property type="entry name" value="P-loop containing nucleotide triphosphate hydrolases"/>
    <property type="match status" value="1"/>
</dbReference>
<name>A0A4Q7MJ90_9MICO</name>
<dbReference type="EMBL" id="SGWY01000001">
    <property type="protein sequence ID" value="RZS68276.1"/>
    <property type="molecule type" value="Genomic_DNA"/>
</dbReference>
<evidence type="ECO:0000313" key="1">
    <source>
        <dbReference type="EMBL" id="RZS68276.1"/>
    </source>
</evidence>
<dbReference type="Gene3D" id="3.20.20.140">
    <property type="entry name" value="Metal-dependent hydrolases"/>
    <property type="match status" value="1"/>
</dbReference>
<reference evidence="1 2" key="1">
    <citation type="submission" date="2019-02" db="EMBL/GenBank/DDBJ databases">
        <title>Genomic Encyclopedia of Type Strains, Phase IV (KMG-IV): sequencing the most valuable type-strain genomes for metagenomic binning, comparative biology and taxonomic classification.</title>
        <authorList>
            <person name="Goeker M."/>
        </authorList>
    </citation>
    <scope>NUCLEOTIDE SEQUENCE [LARGE SCALE GENOMIC DNA]</scope>
    <source>
        <strain evidence="1 2">DSM 43045</strain>
    </source>
</reference>
<protein>
    <submittedName>
        <fullName evidence="1">Uncharacterized protein</fullName>
    </submittedName>
</protein>
<dbReference type="InterPro" id="IPR016195">
    <property type="entry name" value="Pol/histidinol_Pase-like"/>
</dbReference>
<dbReference type="SUPFAM" id="SSF89550">
    <property type="entry name" value="PHP domain-like"/>
    <property type="match status" value="1"/>
</dbReference>
<organism evidence="1 2">
    <name type="scientific">Agromyces ramosus</name>
    <dbReference type="NCBI Taxonomy" id="33879"/>
    <lineage>
        <taxon>Bacteria</taxon>
        <taxon>Bacillati</taxon>
        <taxon>Actinomycetota</taxon>
        <taxon>Actinomycetes</taxon>
        <taxon>Micrococcales</taxon>
        <taxon>Microbacteriaceae</taxon>
        <taxon>Agromyces</taxon>
    </lineage>
</organism>
<dbReference type="AlphaFoldDB" id="A0A4Q7MJ90"/>
<dbReference type="InterPro" id="IPR054787">
    <property type="entry name" value="TrlF_ATPase"/>
</dbReference>